<feature type="region of interest" description="Disordered" evidence="1">
    <location>
        <begin position="160"/>
        <end position="184"/>
    </location>
</feature>
<keyword evidence="2" id="KW-0472">Membrane</keyword>
<sequence length="184" mass="20886">MDRIKAFFNSSWFDAHYKTRVHIGQLILIVLVICLSGARVATKPSGIPTSRSDTIAITMSVKTIVVLTYQLVTEKVARFKKWGSLKAYAILNTLEILFWFVVVILAFMGISRYCKGANCAMIWLVALVGFFLTAAAFWTAVASWHNFRYFKRYGIKRGASLPQQQPQDPYRMDDSSLSNQSTRK</sequence>
<proteinExistence type="predicted"/>
<dbReference type="OrthoDB" id="3436860at2759"/>
<feature type="compositionally biased region" description="Polar residues" evidence="1">
    <location>
        <begin position="175"/>
        <end position="184"/>
    </location>
</feature>
<name>A0A0P7ASM6_9HYPO</name>
<dbReference type="STRING" id="78410.A0A0P7ASM6"/>
<evidence type="ECO:0000313" key="4">
    <source>
        <dbReference type="Proteomes" id="UP000050424"/>
    </source>
</evidence>
<feature type="transmembrane region" description="Helical" evidence="2">
    <location>
        <begin position="85"/>
        <end position="110"/>
    </location>
</feature>
<evidence type="ECO:0000313" key="3">
    <source>
        <dbReference type="EMBL" id="KPM40795.1"/>
    </source>
</evidence>
<gene>
    <name evidence="3" type="ORF">AK830_g5745</name>
</gene>
<dbReference type="AlphaFoldDB" id="A0A0P7ASM6"/>
<dbReference type="Proteomes" id="UP000050424">
    <property type="component" value="Unassembled WGS sequence"/>
</dbReference>
<evidence type="ECO:0000256" key="2">
    <source>
        <dbReference type="SAM" id="Phobius"/>
    </source>
</evidence>
<keyword evidence="4" id="KW-1185">Reference proteome</keyword>
<comment type="caution">
    <text evidence="3">The sequence shown here is derived from an EMBL/GenBank/DDBJ whole genome shotgun (WGS) entry which is preliminary data.</text>
</comment>
<organism evidence="3 4">
    <name type="scientific">Neonectria ditissima</name>
    <dbReference type="NCBI Taxonomy" id="78410"/>
    <lineage>
        <taxon>Eukaryota</taxon>
        <taxon>Fungi</taxon>
        <taxon>Dikarya</taxon>
        <taxon>Ascomycota</taxon>
        <taxon>Pezizomycotina</taxon>
        <taxon>Sordariomycetes</taxon>
        <taxon>Hypocreomycetidae</taxon>
        <taxon>Hypocreales</taxon>
        <taxon>Nectriaceae</taxon>
        <taxon>Neonectria</taxon>
    </lineage>
</organism>
<feature type="transmembrane region" description="Helical" evidence="2">
    <location>
        <begin position="122"/>
        <end position="147"/>
    </location>
</feature>
<evidence type="ECO:0000256" key="1">
    <source>
        <dbReference type="SAM" id="MobiDB-lite"/>
    </source>
</evidence>
<accession>A0A0P7ASM6</accession>
<evidence type="ECO:0008006" key="5">
    <source>
        <dbReference type="Google" id="ProtNLM"/>
    </source>
</evidence>
<reference evidence="3 4" key="1">
    <citation type="submission" date="2015-09" db="EMBL/GenBank/DDBJ databases">
        <title>Draft genome of a European isolate of the apple canker pathogen Neonectria ditissima.</title>
        <authorList>
            <person name="Gomez-Cortecero A."/>
            <person name="Harrison R.J."/>
            <person name="Armitage A.D."/>
        </authorList>
    </citation>
    <scope>NUCLEOTIDE SEQUENCE [LARGE SCALE GENOMIC DNA]</scope>
    <source>
        <strain evidence="3 4">R09/05</strain>
    </source>
</reference>
<feature type="transmembrane region" description="Helical" evidence="2">
    <location>
        <begin position="54"/>
        <end position="73"/>
    </location>
</feature>
<keyword evidence="2" id="KW-1133">Transmembrane helix</keyword>
<protein>
    <recommendedName>
        <fullName evidence="5">MARVEL domain-containing protein</fullName>
    </recommendedName>
</protein>
<feature type="transmembrane region" description="Helical" evidence="2">
    <location>
        <begin position="21"/>
        <end position="42"/>
    </location>
</feature>
<keyword evidence="2" id="KW-0812">Transmembrane</keyword>
<dbReference type="EMBL" id="LKCW01000076">
    <property type="protein sequence ID" value="KPM40795.1"/>
    <property type="molecule type" value="Genomic_DNA"/>
</dbReference>